<keyword evidence="1" id="KW-1133">Transmembrane helix</keyword>
<keyword evidence="1" id="KW-0812">Transmembrane</keyword>
<keyword evidence="1" id="KW-0472">Membrane</keyword>
<evidence type="ECO:0008006" key="4">
    <source>
        <dbReference type="Google" id="ProtNLM"/>
    </source>
</evidence>
<comment type="caution">
    <text evidence="2">The sequence shown here is derived from an EMBL/GenBank/DDBJ whole genome shotgun (WGS) entry which is preliminary data.</text>
</comment>
<accession>A0ABP6TCZ6</accession>
<evidence type="ECO:0000313" key="3">
    <source>
        <dbReference type="Proteomes" id="UP001501676"/>
    </source>
</evidence>
<proteinExistence type="predicted"/>
<keyword evidence="3" id="KW-1185">Reference proteome</keyword>
<organism evidence="2 3">
    <name type="scientific">Cryptosporangium minutisporangium</name>
    <dbReference type="NCBI Taxonomy" id="113569"/>
    <lineage>
        <taxon>Bacteria</taxon>
        <taxon>Bacillati</taxon>
        <taxon>Actinomycetota</taxon>
        <taxon>Actinomycetes</taxon>
        <taxon>Cryptosporangiales</taxon>
        <taxon>Cryptosporangiaceae</taxon>
        <taxon>Cryptosporangium</taxon>
    </lineage>
</organism>
<name>A0ABP6TCZ6_9ACTN</name>
<reference evidence="3" key="1">
    <citation type="journal article" date="2019" name="Int. J. Syst. Evol. Microbiol.">
        <title>The Global Catalogue of Microorganisms (GCM) 10K type strain sequencing project: providing services to taxonomists for standard genome sequencing and annotation.</title>
        <authorList>
            <consortium name="The Broad Institute Genomics Platform"/>
            <consortium name="The Broad Institute Genome Sequencing Center for Infectious Disease"/>
            <person name="Wu L."/>
            <person name="Ma J."/>
        </authorList>
    </citation>
    <scope>NUCLEOTIDE SEQUENCE [LARGE SCALE GENOMIC DNA]</scope>
    <source>
        <strain evidence="3">JCM 9458</strain>
    </source>
</reference>
<sequence length="200" mass="22218">MPPSGALEGPSWMDEWGNNPATVEALATAMAVLAVIFAWLNLRESKANRHAAQAEIAARMRPWVGVFDFAIKGLDGDDGPTLCLLLRNFGPIPAQHARLSVTLEPRDRPHDEPPNPISWQEQNRKVLMPLEDGNYPISLKRFPQMQDWIAAGRDVVVRGSFEYSRADAEFGSSFEATLWLSRDRAPGQPPSTNWRNTAAT</sequence>
<evidence type="ECO:0000256" key="1">
    <source>
        <dbReference type="SAM" id="Phobius"/>
    </source>
</evidence>
<dbReference type="Proteomes" id="UP001501676">
    <property type="component" value="Unassembled WGS sequence"/>
</dbReference>
<gene>
    <name evidence="2" type="ORF">GCM10020369_81130</name>
</gene>
<evidence type="ECO:0000313" key="2">
    <source>
        <dbReference type="EMBL" id="GAA3398233.1"/>
    </source>
</evidence>
<dbReference type="EMBL" id="BAAAYN010000079">
    <property type="protein sequence ID" value="GAA3398233.1"/>
    <property type="molecule type" value="Genomic_DNA"/>
</dbReference>
<feature type="transmembrane region" description="Helical" evidence="1">
    <location>
        <begin position="20"/>
        <end position="40"/>
    </location>
</feature>
<protein>
    <recommendedName>
        <fullName evidence="4">SMODS-associating 2TM beta-strand rich effector domain-containing protein</fullName>
    </recommendedName>
</protein>